<evidence type="ECO:0000313" key="3">
    <source>
        <dbReference type="Proteomes" id="UP000238157"/>
    </source>
</evidence>
<dbReference type="RefSeq" id="WP_170073198.1">
    <property type="nucleotide sequence ID" value="NZ_PVTR01000005.1"/>
</dbReference>
<dbReference type="AlphaFoldDB" id="A0A2T0WMG9"/>
<evidence type="ECO:0000259" key="1">
    <source>
        <dbReference type="Pfam" id="PF00535"/>
    </source>
</evidence>
<feature type="domain" description="Glycosyltransferase 2-like" evidence="1">
    <location>
        <begin position="10"/>
        <end position="125"/>
    </location>
</feature>
<evidence type="ECO:0000313" key="2">
    <source>
        <dbReference type="EMBL" id="PRY87900.1"/>
    </source>
</evidence>
<dbReference type="SUPFAM" id="SSF53448">
    <property type="entry name" value="Nucleotide-diphospho-sugar transferases"/>
    <property type="match status" value="1"/>
</dbReference>
<dbReference type="Pfam" id="PF00535">
    <property type="entry name" value="Glycos_transf_2"/>
    <property type="match status" value="1"/>
</dbReference>
<gene>
    <name evidence="2" type="ORF">CLW00_10520</name>
</gene>
<dbReference type="PANTHER" id="PTHR22916">
    <property type="entry name" value="GLYCOSYLTRANSFERASE"/>
    <property type="match status" value="1"/>
</dbReference>
<dbReference type="InterPro" id="IPR001173">
    <property type="entry name" value="Glyco_trans_2-like"/>
</dbReference>
<dbReference type="GO" id="GO:0016758">
    <property type="term" value="F:hexosyltransferase activity"/>
    <property type="evidence" value="ECO:0007669"/>
    <property type="project" value="UniProtKB-ARBA"/>
</dbReference>
<reference evidence="2 3" key="1">
    <citation type="submission" date="2018-03" db="EMBL/GenBank/DDBJ databases">
        <title>Genomic Encyclopedia of Archaeal and Bacterial Type Strains, Phase II (KMG-II): from individual species to whole genera.</title>
        <authorList>
            <person name="Goeker M."/>
        </authorList>
    </citation>
    <scope>NUCLEOTIDE SEQUENCE [LARGE SCALE GENOMIC DNA]</scope>
    <source>
        <strain evidence="2 3">DSM 27929</strain>
    </source>
</reference>
<protein>
    <submittedName>
        <fullName evidence="2">Glycosyl transferase family 2</fullName>
    </submittedName>
</protein>
<dbReference type="InterPro" id="IPR029044">
    <property type="entry name" value="Nucleotide-diphossugar_trans"/>
</dbReference>
<dbReference type="CDD" id="cd00761">
    <property type="entry name" value="Glyco_tranf_GTA_type"/>
    <property type="match status" value="1"/>
</dbReference>
<dbReference type="EMBL" id="PVTR01000005">
    <property type="protein sequence ID" value="PRY87900.1"/>
    <property type="molecule type" value="Genomic_DNA"/>
</dbReference>
<keyword evidence="2" id="KW-0808">Transferase</keyword>
<dbReference type="Proteomes" id="UP000238157">
    <property type="component" value="Unassembled WGS sequence"/>
</dbReference>
<dbReference type="Gene3D" id="3.90.550.10">
    <property type="entry name" value="Spore Coat Polysaccharide Biosynthesis Protein SpsA, Chain A"/>
    <property type="match status" value="1"/>
</dbReference>
<comment type="caution">
    <text evidence="2">The sequence shown here is derived from an EMBL/GenBank/DDBJ whole genome shotgun (WGS) entry which is preliminary data.</text>
</comment>
<name>A0A2T0WMG9_9BACT</name>
<dbReference type="PANTHER" id="PTHR22916:SF3">
    <property type="entry name" value="UDP-GLCNAC:BETAGAL BETA-1,3-N-ACETYLGLUCOSAMINYLTRANSFERASE-LIKE PROTEIN 1"/>
    <property type="match status" value="1"/>
</dbReference>
<proteinExistence type="predicted"/>
<keyword evidence="3" id="KW-1185">Reference proteome</keyword>
<organism evidence="2 3">
    <name type="scientific">Mongoliibacter ruber</name>
    <dbReference type="NCBI Taxonomy" id="1750599"/>
    <lineage>
        <taxon>Bacteria</taxon>
        <taxon>Pseudomonadati</taxon>
        <taxon>Bacteroidota</taxon>
        <taxon>Cytophagia</taxon>
        <taxon>Cytophagales</taxon>
        <taxon>Cyclobacteriaceae</taxon>
        <taxon>Mongoliibacter</taxon>
    </lineage>
</organism>
<sequence>MKKKEKPLVSIICTSFNHEVFIPASLESILKQTYDQLEVILIDNGSMDNSQVLLKEWQEKNQGRFPIKVIFREQAINYCKSFNEGFDLVSGKYFVDLSTDDILLPEHIALSVDKLEENPLASAAFSDAIIISQKRRRNFFPRTAQGTLKVKVDEGWIYEKVVATHHILSSTMMMRSQSFQLLGKYDENLEYEDFDIIVRMAREFPIVFSDHIGVEKHEHPTSFSNEQYQAKTSRMLPSTLRVCQKIARMNRRKSEDEALLVRVFYEWRQALASANFEVAEGFLQLSGELAGKGLLFKFYKGWTKGRWDISGLINKG</sequence>
<accession>A0A2T0WMG9</accession>